<dbReference type="Proteomes" id="UP001155483">
    <property type="component" value="Unassembled WGS sequence"/>
</dbReference>
<evidence type="ECO:0000313" key="2">
    <source>
        <dbReference type="Proteomes" id="UP001155483"/>
    </source>
</evidence>
<protein>
    <submittedName>
        <fullName evidence="1">Uncharacterized protein</fullName>
    </submittedName>
</protein>
<dbReference type="AlphaFoldDB" id="A0A9X2Y0Q0"/>
<dbReference type="EMBL" id="JAOTIF010000048">
    <property type="protein sequence ID" value="MCU7552810.1"/>
    <property type="molecule type" value="Genomic_DNA"/>
</dbReference>
<proteinExistence type="predicted"/>
<gene>
    <name evidence="1" type="ORF">OCK74_27070</name>
</gene>
<reference evidence="1" key="1">
    <citation type="submission" date="2022-09" db="EMBL/GenBank/DDBJ databases">
        <authorList>
            <person name="Yuan C."/>
            <person name="Ke Z."/>
        </authorList>
    </citation>
    <scope>NUCLEOTIDE SEQUENCE</scope>
    <source>
        <strain evidence="1">LB-8</strain>
    </source>
</reference>
<organism evidence="1 2">
    <name type="scientific">Paraflavisolibacter caeni</name>
    <dbReference type="NCBI Taxonomy" id="2982496"/>
    <lineage>
        <taxon>Bacteria</taxon>
        <taxon>Pseudomonadati</taxon>
        <taxon>Bacteroidota</taxon>
        <taxon>Chitinophagia</taxon>
        <taxon>Chitinophagales</taxon>
        <taxon>Chitinophagaceae</taxon>
        <taxon>Paraflavisolibacter</taxon>
    </lineage>
</organism>
<sequence length="93" mass="11012">MQSSTFQWSFFYYAYLRAMQEKDLVTVDPSILEDQTVKSNHHLFERIIANKELGVIQNLDVEKSKEQKANLYWVKFHIAAIRIDEKYLVKAEA</sequence>
<keyword evidence="2" id="KW-1185">Reference proteome</keyword>
<reference evidence="1" key="2">
    <citation type="submission" date="2023-04" db="EMBL/GenBank/DDBJ databases">
        <title>Paracnuella aquatica gen. nov., sp. nov., a member of the family Chitinophagaceae isolated from a hot spring.</title>
        <authorList>
            <person name="Wang C."/>
        </authorList>
    </citation>
    <scope>NUCLEOTIDE SEQUENCE</scope>
    <source>
        <strain evidence="1">LB-8</strain>
    </source>
</reference>
<dbReference type="RefSeq" id="WP_279300245.1">
    <property type="nucleotide sequence ID" value="NZ_JAOTIF010000048.1"/>
</dbReference>
<evidence type="ECO:0000313" key="1">
    <source>
        <dbReference type="EMBL" id="MCU7552810.1"/>
    </source>
</evidence>
<accession>A0A9X2Y0Q0</accession>
<name>A0A9X2Y0Q0_9BACT</name>
<comment type="caution">
    <text evidence="1">The sequence shown here is derived from an EMBL/GenBank/DDBJ whole genome shotgun (WGS) entry which is preliminary data.</text>
</comment>